<dbReference type="Proteomes" id="UP001172102">
    <property type="component" value="Unassembled WGS sequence"/>
</dbReference>
<protein>
    <submittedName>
        <fullName evidence="1">Uncharacterized protein</fullName>
    </submittedName>
</protein>
<evidence type="ECO:0000313" key="2">
    <source>
        <dbReference type="Proteomes" id="UP001172102"/>
    </source>
</evidence>
<proteinExistence type="predicted"/>
<sequence>METVELEPFFARTWLVAASKSSEGLVSDDQETLEEFKSWEDIQSRLMGDLSPSVSLISSEDTTVQEKLPRMLKSLGHKAEAFNGICRQAPVISNNVKEACFDMQIQLLDFFSSSIKRIHDANEGGAYHHVETPVQYIERRYATTNQELGEAVARVEKLMGIDLVSRPRLPQVRGADGAVSKCLMLPHTRLTWCFD</sequence>
<comment type="caution">
    <text evidence="1">The sequence shown here is derived from an EMBL/GenBank/DDBJ whole genome shotgun (WGS) entry which is preliminary data.</text>
</comment>
<dbReference type="EMBL" id="JAUKUA010000005">
    <property type="protein sequence ID" value="KAK0711755.1"/>
    <property type="molecule type" value="Genomic_DNA"/>
</dbReference>
<keyword evidence="2" id="KW-1185">Reference proteome</keyword>
<reference evidence="1" key="1">
    <citation type="submission" date="2023-06" db="EMBL/GenBank/DDBJ databases">
        <title>Genome-scale phylogeny and comparative genomics of the fungal order Sordariales.</title>
        <authorList>
            <consortium name="Lawrence Berkeley National Laboratory"/>
            <person name="Hensen N."/>
            <person name="Bonometti L."/>
            <person name="Westerberg I."/>
            <person name="Brannstrom I.O."/>
            <person name="Guillou S."/>
            <person name="Cros-Aarteil S."/>
            <person name="Calhoun S."/>
            <person name="Haridas S."/>
            <person name="Kuo A."/>
            <person name="Mondo S."/>
            <person name="Pangilinan J."/>
            <person name="Riley R."/>
            <person name="Labutti K."/>
            <person name="Andreopoulos B."/>
            <person name="Lipzen A."/>
            <person name="Chen C."/>
            <person name="Yanf M."/>
            <person name="Daum C."/>
            <person name="Ng V."/>
            <person name="Clum A."/>
            <person name="Steindorff A."/>
            <person name="Ohm R."/>
            <person name="Martin F."/>
            <person name="Silar P."/>
            <person name="Natvig D."/>
            <person name="Lalanne C."/>
            <person name="Gautier V."/>
            <person name="Ament-Velasquez S.L."/>
            <person name="Kruys A."/>
            <person name="Hutchinson M.I."/>
            <person name="Powell A.J."/>
            <person name="Barry K."/>
            <person name="Miller A.N."/>
            <person name="Grigoriev I.V."/>
            <person name="Debuchy R."/>
            <person name="Gladieux P."/>
            <person name="Thoren M.H."/>
            <person name="Johannesson H."/>
        </authorList>
    </citation>
    <scope>NUCLEOTIDE SEQUENCE</scope>
    <source>
        <strain evidence="1">SMH4607-1</strain>
    </source>
</reference>
<organism evidence="1 2">
    <name type="scientific">Lasiosphaeris hirsuta</name>
    <dbReference type="NCBI Taxonomy" id="260670"/>
    <lineage>
        <taxon>Eukaryota</taxon>
        <taxon>Fungi</taxon>
        <taxon>Dikarya</taxon>
        <taxon>Ascomycota</taxon>
        <taxon>Pezizomycotina</taxon>
        <taxon>Sordariomycetes</taxon>
        <taxon>Sordariomycetidae</taxon>
        <taxon>Sordariales</taxon>
        <taxon>Lasiosphaeriaceae</taxon>
        <taxon>Lasiosphaeris</taxon>
    </lineage>
</organism>
<accession>A0AA40DQG2</accession>
<gene>
    <name evidence="1" type="ORF">B0H67DRAFT_647103</name>
</gene>
<dbReference type="AlphaFoldDB" id="A0AA40DQG2"/>
<name>A0AA40DQG2_9PEZI</name>
<evidence type="ECO:0000313" key="1">
    <source>
        <dbReference type="EMBL" id="KAK0711755.1"/>
    </source>
</evidence>